<dbReference type="Proteomes" id="UP000570166">
    <property type="component" value="Unassembled WGS sequence"/>
</dbReference>
<comment type="similarity">
    <text evidence="6">Belongs to the heme-containing dehydratase family.</text>
</comment>
<organism evidence="7 8">
    <name type="scientific">Sphingomonas chungangi</name>
    <dbReference type="NCBI Taxonomy" id="2683589"/>
    <lineage>
        <taxon>Bacteria</taxon>
        <taxon>Pseudomonadati</taxon>
        <taxon>Pseudomonadota</taxon>
        <taxon>Alphaproteobacteria</taxon>
        <taxon>Sphingomonadales</taxon>
        <taxon>Sphingomonadaceae</taxon>
        <taxon>Sphingomonas</taxon>
    </lineage>
</organism>
<keyword evidence="8" id="KW-1185">Reference proteome</keyword>
<dbReference type="InterPro" id="IPR025702">
    <property type="entry name" value="OXD"/>
</dbReference>
<evidence type="ECO:0000256" key="2">
    <source>
        <dbReference type="ARBA" id="ARBA00022617"/>
    </source>
</evidence>
<evidence type="ECO:0000256" key="1">
    <source>
        <dbReference type="ARBA" id="ARBA00001970"/>
    </source>
</evidence>
<keyword evidence="3" id="KW-0479">Metal-binding</keyword>
<keyword evidence="4" id="KW-0408">Iron</keyword>
<evidence type="ECO:0000256" key="6">
    <source>
        <dbReference type="ARBA" id="ARBA00034312"/>
    </source>
</evidence>
<evidence type="ECO:0000256" key="5">
    <source>
        <dbReference type="ARBA" id="ARBA00023239"/>
    </source>
</evidence>
<comment type="caution">
    <text evidence="7">The sequence shown here is derived from an EMBL/GenBank/DDBJ whole genome shotgun (WGS) entry which is preliminary data.</text>
</comment>
<evidence type="ECO:0000256" key="4">
    <source>
        <dbReference type="ARBA" id="ARBA00023004"/>
    </source>
</evidence>
<evidence type="ECO:0000256" key="3">
    <source>
        <dbReference type="ARBA" id="ARBA00022723"/>
    </source>
</evidence>
<accession>A0A838LA30</accession>
<dbReference type="GO" id="GO:0016829">
    <property type="term" value="F:lyase activity"/>
    <property type="evidence" value="ECO:0007669"/>
    <property type="project" value="UniProtKB-KW"/>
</dbReference>
<reference evidence="7 8" key="1">
    <citation type="submission" date="2020-07" db="EMBL/GenBank/DDBJ databases">
        <authorList>
            <person name="Sun Q."/>
        </authorList>
    </citation>
    <scope>NUCLEOTIDE SEQUENCE [LARGE SCALE GENOMIC DNA]</scope>
    <source>
        <strain evidence="7 8">CGMCC 1.13654</strain>
    </source>
</reference>
<sequence length="362" mass="40276">MGDRRRSPPRSLRRRLACRSDGVGIVSRKSKTAPPPAWSATFAEKAEITVALYGAQARSPSDLGAWRMWIGAAVEQANGPDVCERARFVDAAGWMNEVLILYWRDPLEHRAWLSSAAIVSWWGHDDRVLGPVGIWREIVVVPSARFETILSEPAIRIGSGRIAPQVEGPIKTHGYWGSMRDRLPVSRHDALESDWGEALAVRASGDGSGRRISVRAPANLALIRSGQDASLCSVEEFSEYQRSIRPVLERGMDYLRDHPLESGCCACRFMTEVEKDGEPSERSFGFAWFLTLGDLERWSKSHPTHLAIYNVFSRYAQAQGADLQLRLWHEVAVIPAGGATFDYVNCHDRTGLLGFFPQTDAS</sequence>
<dbReference type="GO" id="GO:0046872">
    <property type="term" value="F:metal ion binding"/>
    <property type="evidence" value="ECO:0007669"/>
    <property type="project" value="UniProtKB-KW"/>
</dbReference>
<keyword evidence="2" id="KW-0349">Heme</keyword>
<dbReference type="RefSeq" id="WP_160362951.1">
    <property type="nucleotide sequence ID" value="NZ_JACEIB010000026.1"/>
</dbReference>
<dbReference type="Pfam" id="PF13816">
    <property type="entry name" value="Dehydratase_hem"/>
    <property type="match status" value="1"/>
</dbReference>
<gene>
    <name evidence="7" type="ORF">HZF05_16840</name>
</gene>
<keyword evidence="5" id="KW-0456">Lyase</keyword>
<proteinExistence type="inferred from homology"/>
<dbReference type="EMBL" id="JACEIB010000026">
    <property type="protein sequence ID" value="MBA2935750.1"/>
    <property type="molecule type" value="Genomic_DNA"/>
</dbReference>
<protein>
    <submittedName>
        <fullName evidence="7">Phenylacetaldoxime dehydratase family protein</fullName>
    </submittedName>
</protein>
<comment type="cofactor">
    <cofactor evidence="1">
        <name>heme b</name>
        <dbReference type="ChEBI" id="CHEBI:60344"/>
    </cofactor>
</comment>
<evidence type="ECO:0000313" key="7">
    <source>
        <dbReference type="EMBL" id="MBA2935750.1"/>
    </source>
</evidence>
<name>A0A838LA30_9SPHN</name>
<evidence type="ECO:0000313" key="8">
    <source>
        <dbReference type="Proteomes" id="UP000570166"/>
    </source>
</evidence>
<dbReference type="AlphaFoldDB" id="A0A838LA30"/>